<feature type="compositionally biased region" description="Basic and acidic residues" evidence="6">
    <location>
        <begin position="956"/>
        <end position="972"/>
    </location>
</feature>
<evidence type="ECO:0000313" key="10">
    <source>
        <dbReference type="EMBL" id="CAK9006538.1"/>
    </source>
</evidence>
<dbReference type="InterPro" id="IPR003347">
    <property type="entry name" value="JmjC_dom"/>
</dbReference>
<feature type="compositionally biased region" description="Basic and acidic residues" evidence="6">
    <location>
        <begin position="988"/>
        <end position="1001"/>
    </location>
</feature>
<evidence type="ECO:0000256" key="2">
    <source>
        <dbReference type="ARBA" id="ARBA00009457"/>
    </source>
</evidence>
<evidence type="ECO:0000256" key="7">
    <source>
        <dbReference type="SAM" id="Phobius"/>
    </source>
</evidence>
<feature type="region of interest" description="Disordered" evidence="6">
    <location>
        <begin position="648"/>
        <end position="707"/>
    </location>
</feature>
<keyword evidence="11" id="KW-1185">Reference proteome</keyword>
<evidence type="ECO:0000256" key="4">
    <source>
        <dbReference type="ARBA" id="ARBA00022989"/>
    </source>
</evidence>
<organism evidence="10 11">
    <name type="scientific">Durusdinium trenchii</name>
    <dbReference type="NCBI Taxonomy" id="1381693"/>
    <lineage>
        <taxon>Eukaryota</taxon>
        <taxon>Sar</taxon>
        <taxon>Alveolata</taxon>
        <taxon>Dinophyceae</taxon>
        <taxon>Suessiales</taxon>
        <taxon>Symbiodiniaceae</taxon>
        <taxon>Durusdinium</taxon>
    </lineage>
</organism>
<evidence type="ECO:0000256" key="3">
    <source>
        <dbReference type="ARBA" id="ARBA00022692"/>
    </source>
</evidence>
<keyword evidence="3 7" id="KW-0812">Transmembrane</keyword>
<feature type="compositionally biased region" description="Basic and acidic residues" evidence="6">
    <location>
        <begin position="676"/>
        <end position="694"/>
    </location>
</feature>
<feature type="domain" description="WW" evidence="8">
    <location>
        <begin position="708"/>
        <end position="743"/>
    </location>
</feature>
<evidence type="ECO:0000259" key="8">
    <source>
        <dbReference type="PROSITE" id="PS50020"/>
    </source>
</evidence>
<evidence type="ECO:0008006" key="12">
    <source>
        <dbReference type="Google" id="ProtNLM"/>
    </source>
</evidence>
<dbReference type="PANTHER" id="PTHR12461">
    <property type="entry name" value="HYPOXIA-INDUCIBLE FACTOR 1 ALPHA INHIBITOR-RELATED"/>
    <property type="match status" value="1"/>
</dbReference>
<feature type="compositionally biased region" description="Basic and acidic residues" evidence="6">
    <location>
        <begin position="934"/>
        <end position="949"/>
    </location>
</feature>
<evidence type="ECO:0000313" key="11">
    <source>
        <dbReference type="Proteomes" id="UP001642484"/>
    </source>
</evidence>
<comment type="similarity">
    <text evidence="2">Belongs to the CDC50/LEM3 family.</text>
</comment>
<feature type="compositionally biased region" description="Basic and acidic residues" evidence="6">
    <location>
        <begin position="769"/>
        <end position="805"/>
    </location>
</feature>
<dbReference type="InterPro" id="IPR005045">
    <property type="entry name" value="CDC50/LEM3_fam"/>
</dbReference>
<evidence type="ECO:0000256" key="5">
    <source>
        <dbReference type="ARBA" id="ARBA00023136"/>
    </source>
</evidence>
<sequence length="1020" mass="112874">MARLPTDSLAPCGLVNIALFTDSYLFERDLGASWEAVTIDESRVALPADDESFNKVTQDNGTIYLQNSRASWLTPDILEHWKVWQRTPPGQTVRNLWGYVEGGLELGTYRINFTENSAIWEEWGAPEKRLIITGNPSWLGNPGAMQAVAGCMFFLGGLEFVLFFAFLVMIFGWQSVPTGAGDPVDIEQMEAEPTARVPVSVAAAARQATPPVPCPPAARRNGSLLLWTVDSGARSTAGSGPRGPPRPPEVPQSGIAGARFAEWLVGNEVPRVDCADEAGFQNALALVAQRVPVVMLNLNVMPATQKWDVEYLRSHCNEWPGMNVLRSDRSQNRYLYYVPEQADRDMSAFRDAPRRASADLRFSFEGFLERSKQDPSGCYYLQAPLVLRQPASATAETWKLQETWSPGLTPELRKDCESRVNWQRLEALQAAGGFGEWSRSQLFVGPSESLSPIHYDQYDNIYLQVRGQKRFLLFDPRCAEGLYPLPVSHPYDEYAMVDLEHPDLKGFPKLAALKGQGMVTCLEAGEALFIPTHWWHHVQGLAGPGDTWSISVNFWFTIHRVILEGQHPFPPHLELELARHVELLLSDVGGSASVGALARELRQDRGLCRLMARAPAPTILFSTSLGHAMATDGAGRAVTDLEEPELCSSDSGCAVVDESPSKKRKKAISSAGGKSQPKEAESKDEKTKSADTHVSKAKTSKSSSTRAAALPPGWIKVASKSHPGAFYYAHPATKRTQAHPPAAMYTGLPEPSELTTLLGTPLPGAQVKKAAEEAKEAKEAKAREEALKAQKAKEEMLKRQKERQQKLQQAEEEAKKESAQAEEVIRKARERRATLAENQSSFEEVPAVPRAPKPRGKTGIHFDRSKPEEMANDEDEESEELDLDRLKVKFRKQVEARDMAMIPDLVFDDEPPPPPPPPLAPLPPPPMPLPEGNPVKDKEAKVDKKEEKKMKRRAKKQELKAIKQNMSKEEKKRFKKIRKMQKLQAKVAKAEKALKKSEKQLKKTKNGSGSSSSSSSSSSS</sequence>
<keyword evidence="5 7" id="KW-0472">Membrane</keyword>
<comment type="subcellular location">
    <subcellularLocation>
        <location evidence="1">Membrane</location>
    </subcellularLocation>
</comment>
<comment type="caution">
    <text evidence="10">The sequence shown here is derived from an EMBL/GenBank/DDBJ whole genome shotgun (WGS) entry which is preliminary data.</text>
</comment>
<feature type="compositionally biased region" description="Low complexity" evidence="6">
    <location>
        <begin position="1007"/>
        <end position="1020"/>
    </location>
</feature>
<feature type="compositionally biased region" description="Basic and acidic residues" evidence="6">
    <location>
        <begin position="812"/>
        <end position="834"/>
    </location>
</feature>
<feature type="region of interest" description="Disordered" evidence="6">
    <location>
        <begin position="903"/>
        <end position="1020"/>
    </location>
</feature>
<dbReference type="EMBL" id="CAXAMN010003847">
    <property type="protein sequence ID" value="CAK9006538.1"/>
    <property type="molecule type" value="Genomic_DNA"/>
</dbReference>
<dbReference type="InterPro" id="IPR001202">
    <property type="entry name" value="WW_dom"/>
</dbReference>
<reference evidence="10 11" key="1">
    <citation type="submission" date="2024-02" db="EMBL/GenBank/DDBJ databases">
        <authorList>
            <person name="Chen Y."/>
            <person name="Shah S."/>
            <person name="Dougan E. K."/>
            <person name="Thang M."/>
            <person name="Chan C."/>
        </authorList>
    </citation>
    <scope>NUCLEOTIDE SEQUENCE [LARGE SCALE GENOMIC DNA]</scope>
</reference>
<proteinExistence type="inferred from homology"/>
<protein>
    <recommendedName>
        <fullName evidence="12">JmjC domain-containing protein</fullName>
    </recommendedName>
</protein>
<dbReference type="Proteomes" id="UP001642484">
    <property type="component" value="Unassembled WGS sequence"/>
</dbReference>
<feature type="compositionally biased region" description="Pro residues" evidence="6">
    <location>
        <begin position="912"/>
        <end position="931"/>
    </location>
</feature>
<dbReference type="SUPFAM" id="SSF51197">
    <property type="entry name" value="Clavaminate synthase-like"/>
    <property type="match status" value="1"/>
</dbReference>
<evidence type="ECO:0000256" key="6">
    <source>
        <dbReference type="SAM" id="MobiDB-lite"/>
    </source>
</evidence>
<feature type="compositionally biased region" description="Acidic residues" evidence="6">
    <location>
        <begin position="870"/>
        <end position="881"/>
    </location>
</feature>
<feature type="compositionally biased region" description="Basic and acidic residues" evidence="6">
    <location>
        <begin position="860"/>
        <end position="869"/>
    </location>
</feature>
<name>A0ABP0IWU3_9DINO</name>
<feature type="region of interest" description="Disordered" evidence="6">
    <location>
        <begin position="233"/>
        <end position="252"/>
    </location>
</feature>
<feature type="domain" description="JmjC" evidence="9">
    <location>
        <begin position="398"/>
        <end position="573"/>
    </location>
</feature>
<dbReference type="InterPro" id="IPR014710">
    <property type="entry name" value="RmlC-like_jellyroll"/>
</dbReference>
<dbReference type="Pfam" id="PF03381">
    <property type="entry name" value="CDC50"/>
    <property type="match status" value="1"/>
</dbReference>
<evidence type="ECO:0000256" key="1">
    <source>
        <dbReference type="ARBA" id="ARBA00004370"/>
    </source>
</evidence>
<gene>
    <name evidence="10" type="ORF">CCMP2556_LOCUS8473</name>
</gene>
<dbReference type="PROSITE" id="PS51184">
    <property type="entry name" value="JMJC"/>
    <property type="match status" value="1"/>
</dbReference>
<feature type="region of interest" description="Disordered" evidence="6">
    <location>
        <begin position="769"/>
        <end position="881"/>
    </location>
</feature>
<dbReference type="PANTHER" id="PTHR12461:SF105">
    <property type="entry name" value="HYPOXIA-INDUCIBLE FACTOR 1-ALPHA INHIBITOR"/>
    <property type="match status" value="1"/>
</dbReference>
<evidence type="ECO:0000259" key="9">
    <source>
        <dbReference type="PROSITE" id="PS51184"/>
    </source>
</evidence>
<dbReference type="Pfam" id="PF13621">
    <property type="entry name" value="Cupin_8"/>
    <property type="match status" value="1"/>
</dbReference>
<dbReference type="InterPro" id="IPR041667">
    <property type="entry name" value="Cupin_8"/>
</dbReference>
<feature type="transmembrane region" description="Helical" evidence="7">
    <location>
        <begin position="147"/>
        <end position="173"/>
    </location>
</feature>
<keyword evidence="4 7" id="KW-1133">Transmembrane helix</keyword>
<dbReference type="Gene3D" id="2.60.120.10">
    <property type="entry name" value="Jelly Rolls"/>
    <property type="match status" value="1"/>
</dbReference>
<dbReference type="SMART" id="SM00558">
    <property type="entry name" value="JmjC"/>
    <property type="match status" value="1"/>
</dbReference>
<dbReference type="PROSITE" id="PS50020">
    <property type="entry name" value="WW_DOMAIN_2"/>
    <property type="match status" value="1"/>
</dbReference>
<accession>A0ABP0IWU3</accession>